<dbReference type="RefSeq" id="WP_163384519.1">
    <property type="nucleotide sequence ID" value="NZ_JAUFQS010000007.1"/>
</dbReference>
<proteinExistence type="predicted"/>
<dbReference type="Proteomes" id="UP001236663">
    <property type="component" value="Unassembled WGS sequence"/>
</dbReference>
<name>A0ABT8C8L0_9BACT</name>
<gene>
    <name evidence="1" type="ORF">QWZ15_09655</name>
</gene>
<dbReference type="Gene3D" id="3.40.50.10610">
    <property type="entry name" value="ABC-type transport auxiliary lipoprotein component"/>
    <property type="match status" value="1"/>
</dbReference>
<accession>A0ABT8C8L0</accession>
<reference evidence="2" key="1">
    <citation type="journal article" date="2019" name="Int. J. Syst. Evol. Microbiol.">
        <title>The Global Catalogue of Microorganisms (GCM) 10K type strain sequencing project: providing services to taxonomists for standard genome sequencing and annotation.</title>
        <authorList>
            <consortium name="The Broad Institute Genomics Platform"/>
            <consortium name="The Broad Institute Genome Sequencing Center for Infectious Disease"/>
            <person name="Wu L."/>
            <person name="Ma J."/>
        </authorList>
    </citation>
    <scope>NUCLEOTIDE SEQUENCE [LARGE SCALE GENOMIC DNA]</scope>
    <source>
        <strain evidence="2">CECT 7706</strain>
    </source>
</reference>
<organism evidence="1 2">
    <name type="scientific">Cyclobacterium jeungdonense</name>
    <dbReference type="NCBI Taxonomy" id="708087"/>
    <lineage>
        <taxon>Bacteria</taxon>
        <taxon>Pseudomonadati</taxon>
        <taxon>Bacteroidota</taxon>
        <taxon>Cytophagia</taxon>
        <taxon>Cytophagales</taxon>
        <taxon>Cyclobacteriaceae</taxon>
        <taxon>Cyclobacterium</taxon>
    </lineage>
</organism>
<dbReference type="EMBL" id="JAUFQS010000007">
    <property type="protein sequence ID" value="MDN3688095.1"/>
    <property type="molecule type" value="Genomic_DNA"/>
</dbReference>
<sequence>MKKVVSIFLLYFLFILQSNGQSHFFKNADSETIAENHETIAILPFLTRVTLRPDQMKTLSSGELASLEKQEGESIQNAISGWFREHAEKGTLAVKVQDPGITNRKLNAAGINLENYPDFNPAHLAAVLGVDAIVTGNYETNQPLAAYSQGSNKALPKIPQETSLAFINLMIYNAEDGELLVQFHNGIYGSKASLNEGVIHALLKKISRKMVYTNT</sequence>
<evidence type="ECO:0000313" key="1">
    <source>
        <dbReference type="EMBL" id="MDN3688095.1"/>
    </source>
</evidence>
<keyword evidence="2" id="KW-1185">Reference proteome</keyword>
<evidence type="ECO:0000313" key="2">
    <source>
        <dbReference type="Proteomes" id="UP001236663"/>
    </source>
</evidence>
<comment type="caution">
    <text evidence="1">The sequence shown here is derived from an EMBL/GenBank/DDBJ whole genome shotgun (WGS) entry which is preliminary data.</text>
</comment>
<protein>
    <submittedName>
        <fullName evidence="1">Uncharacterized protein</fullName>
    </submittedName>
</protein>